<name>A0A4R8G9M1_9GAMM</name>
<feature type="domain" description="Cytochrome c" evidence="6">
    <location>
        <begin position="34"/>
        <end position="137"/>
    </location>
</feature>
<feature type="chain" id="PRO_5020220021" description="Cytochrome c domain-containing protein" evidence="5">
    <location>
        <begin position="27"/>
        <end position="165"/>
    </location>
</feature>
<dbReference type="InterPro" id="IPR009056">
    <property type="entry name" value="Cyt_c-like_dom"/>
</dbReference>
<sequence>MKITNCRRLSGLAVALFLSGPVTSLAAEPGSDQTLVERGRYIVTVSGCNDCHTPGYGLASGEIPESLWLTGDRLGWHGEWGTTYASNLRLLAAQLNETQWVSMTRTLKARPPMPWFNLNRMSVEDSRAVYHYLRALGPAGETAPSYLPPGTPPTPPYIAFPTSGT</sequence>
<dbReference type="SUPFAM" id="SSF46626">
    <property type="entry name" value="Cytochrome c"/>
    <property type="match status" value="1"/>
</dbReference>
<reference evidence="7 8" key="1">
    <citation type="submission" date="2019-03" db="EMBL/GenBank/DDBJ databases">
        <title>Freshwater and sediment microbial communities from various areas in North America, analyzing microbe dynamics in response to fracking.</title>
        <authorList>
            <person name="Lamendella R."/>
        </authorList>
    </citation>
    <scope>NUCLEOTIDE SEQUENCE [LARGE SCALE GENOMIC DNA]</scope>
    <source>
        <strain evidence="7 8">6_TX</strain>
    </source>
</reference>
<proteinExistence type="predicted"/>
<keyword evidence="3 4" id="KW-0408">Iron</keyword>
<evidence type="ECO:0000256" key="2">
    <source>
        <dbReference type="ARBA" id="ARBA00022723"/>
    </source>
</evidence>
<evidence type="ECO:0000256" key="4">
    <source>
        <dbReference type="PROSITE-ProRule" id="PRU00433"/>
    </source>
</evidence>
<comment type="caution">
    <text evidence="7">The sequence shown here is derived from an EMBL/GenBank/DDBJ whole genome shotgun (WGS) entry which is preliminary data.</text>
</comment>
<dbReference type="OrthoDB" id="9811281at2"/>
<evidence type="ECO:0000313" key="8">
    <source>
        <dbReference type="Proteomes" id="UP000294489"/>
    </source>
</evidence>
<dbReference type="InterPro" id="IPR036909">
    <property type="entry name" value="Cyt_c-like_dom_sf"/>
</dbReference>
<dbReference type="Gene3D" id="1.10.760.10">
    <property type="entry name" value="Cytochrome c-like domain"/>
    <property type="match status" value="1"/>
</dbReference>
<dbReference type="EMBL" id="SOEC01000002">
    <property type="protein sequence ID" value="TDX32222.1"/>
    <property type="molecule type" value="Genomic_DNA"/>
</dbReference>
<evidence type="ECO:0000256" key="1">
    <source>
        <dbReference type="ARBA" id="ARBA00022617"/>
    </source>
</evidence>
<dbReference type="Proteomes" id="UP000294489">
    <property type="component" value="Unassembled WGS sequence"/>
</dbReference>
<dbReference type="GO" id="GO:0020037">
    <property type="term" value="F:heme binding"/>
    <property type="evidence" value="ECO:0007669"/>
    <property type="project" value="InterPro"/>
</dbReference>
<keyword evidence="2 4" id="KW-0479">Metal-binding</keyword>
<protein>
    <recommendedName>
        <fullName evidence="6">Cytochrome c domain-containing protein</fullName>
    </recommendedName>
</protein>
<evidence type="ECO:0000256" key="5">
    <source>
        <dbReference type="SAM" id="SignalP"/>
    </source>
</evidence>
<dbReference type="PROSITE" id="PS51007">
    <property type="entry name" value="CYTC"/>
    <property type="match status" value="1"/>
</dbReference>
<gene>
    <name evidence="7" type="ORF">DFO67_102171</name>
</gene>
<evidence type="ECO:0000313" key="7">
    <source>
        <dbReference type="EMBL" id="TDX32222.1"/>
    </source>
</evidence>
<dbReference type="GO" id="GO:0046872">
    <property type="term" value="F:metal ion binding"/>
    <property type="evidence" value="ECO:0007669"/>
    <property type="project" value="UniProtKB-KW"/>
</dbReference>
<dbReference type="AlphaFoldDB" id="A0A4R8G9M1"/>
<keyword evidence="1 4" id="KW-0349">Heme</keyword>
<dbReference type="RefSeq" id="WP_134015733.1">
    <property type="nucleotide sequence ID" value="NZ_SOEC01000002.1"/>
</dbReference>
<evidence type="ECO:0000256" key="3">
    <source>
        <dbReference type="ARBA" id="ARBA00023004"/>
    </source>
</evidence>
<organism evidence="7 8">
    <name type="scientific">Modicisalibacter xianhensis</name>
    <dbReference type="NCBI Taxonomy" id="442341"/>
    <lineage>
        <taxon>Bacteria</taxon>
        <taxon>Pseudomonadati</taxon>
        <taxon>Pseudomonadota</taxon>
        <taxon>Gammaproteobacteria</taxon>
        <taxon>Oceanospirillales</taxon>
        <taxon>Halomonadaceae</taxon>
        <taxon>Modicisalibacter</taxon>
    </lineage>
</organism>
<accession>A0A4R8G9M1</accession>
<feature type="signal peptide" evidence="5">
    <location>
        <begin position="1"/>
        <end position="26"/>
    </location>
</feature>
<keyword evidence="5" id="KW-0732">Signal</keyword>
<dbReference type="GO" id="GO:0009055">
    <property type="term" value="F:electron transfer activity"/>
    <property type="evidence" value="ECO:0007669"/>
    <property type="project" value="InterPro"/>
</dbReference>
<evidence type="ECO:0000259" key="6">
    <source>
        <dbReference type="PROSITE" id="PS51007"/>
    </source>
</evidence>